<evidence type="ECO:0008006" key="4">
    <source>
        <dbReference type="Google" id="ProtNLM"/>
    </source>
</evidence>
<protein>
    <recommendedName>
        <fullName evidence="4">PilN domain-containing protein</fullName>
    </recommendedName>
</protein>
<proteinExistence type="predicted"/>
<organism evidence="2 3">
    <name type="scientific">Nitrospira japonica</name>
    <dbReference type="NCBI Taxonomy" id="1325564"/>
    <lineage>
        <taxon>Bacteria</taxon>
        <taxon>Pseudomonadati</taxon>
        <taxon>Nitrospirota</taxon>
        <taxon>Nitrospiria</taxon>
        <taxon>Nitrospirales</taxon>
        <taxon>Nitrospiraceae</taxon>
        <taxon>Nitrospira</taxon>
    </lineage>
</organism>
<keyword evidence="3" id="KW-1185">Reference proteome</keyword>
<reference evidence="2 3" key="1">
    <citation type="submission" date="2017-03" db="EMBL/GenBank/DDBJ databases">
        <authorList>
            <person name="Afonso C.L."/>
            <person name="Miller P.J."/>
            <person name="Scott M.A."/>
            <person name="Spackman E."/>
            <person name="Goraichik I."/>
            <person name="Dimitrov K.M."/>
            <person name="Suarez D.L."/>
            <person name="Swayne D.E."/>
        </authorList>
    </citation>
    <scope>NUCLEOTIDE SEQUENCE [LARGE SCALE GENOMIC DNA]</scope>
    <source>
        <strain evidence="2">Genome sequencing of Nitrospira japonica strain NJ11</strain>
    </source>
</reference>
<evidence type="ECO:0000313" key="2">
    <source>
        <dbReference type="EMBL" id="SLM50171.1"/>
    </source>
</evidence>
<dbReference type="STRING" id="1325564.NSJP_4004"/>
<feature type="transmembrane region" description="Helical" evidence="1">
    <location>
        <begin position="45"/>
        <end position="64"/>
    </location>
</feature>
<accession>A0A1W1IB81</accession>
<sequence length="210" mass="23389">MSMLKHSSVVALGRIFLPGSSSTQYFHLDLASRYRWYVKPVRAGLATLCILACLWIAWTLALTMNRLAELREMQTRLDQIRDQDRQLVAGARKEGIDLSAHSLNILPAEVSLANELLAKRNFSWTQFLSGLEEAIPQRVSIKSVRLDSVGRVVHLTGAAITVEDITALTMKLQDHPVFRDPVLGQHHVGGDGLVEFDLSLKYNREKASGA</sequence>
<name>A0A1W1IB81_9BACT</name>
<dbReference type="InterPro" id="IPR007813">
    <property type="entry name" value="PilN"/>
</dbReference>
<keyword evidence="1" id="KW-0812">Transmembrane</keyword>
<keyword evidence="1" id="KW-0472">Membrane</keyword>
<evidence type="ECO:0000256" key="1">
    <source>
        <dbReference type="SAM" id="Phobius"/>
    </source>
</evidence>
<dbReference type="AlphaFoldDB" id="A0A1W1IB81"/>
<dbReference type="Proteomes" id="UP000192042">
    <property type="component" value="Chromosome I"/>
</dbReference>
<dbReference type="Pfam" id="PF05137">
    <property type="entry name" value="PilN"/>
    <property type="match status" value="1"/>
</dbReference>
<gene>
    <name evidence="2" type="ORF">NSJP_4004</name>
</gene>
<keyword evidence="1" id="KW-1133">Transmembrane helix</keyword>
<dbReference type="KEGG" id="nja:NSJP_4004"/>
<dbReference type="EMBL" id="LT828648">
    <property type="protein sequence ID" value="SLM50171.1"/>
    <property type="molecule type" value="Genomic_DNA"/>
</dbReference>
<evidence type="ECO:0000313" key="3">
    <source>
        <dbReference type="Proteomes" id="UP000192042"/>
    </source>
</evidence>
<dbReference type="RefSeq" id="WP_080888305.1">
    <property type="nucleotide sequence ID" value="NZ_LT828648.1"/>
</dbReference>
<dbReference type="OrthoDB" id="9794109at2"/>